<reference evidence="2 3" key="1">
    <citation type="journal article" date="2015" name="Proc. Natl. Acad. Sci. U.S.A.">
        <title>The resurrection genome of Boea hygrometrica: A blueprint for survival of dehydration.</title>
        <authorList>
            <person name="Xiao L."/>
            <person name="Yang G."/>
            <person name="Zhang L."/>
            <person name="Yang X."/>
            <person name="Zhao S."/>
            <person name="Ji Z."/>
            <person name="Zhou Q."/>
            <person name="Hu M."/>
            <person name="Wang Y."/>
            <person name="Chen M."/>
            <person name="Xu Y."/>
            <person name="Jin H."/>
            <person name="Xiao X."/>
            <person name="Hu G."/>
            <person name="Bao F."/>
            <person name="Hu Y."/>
            <person name="Wan P."/>
            <person name="Li L."/>
            <person name="Deng X."/>
            <person name="Kuang T."/>
            <person name="Xiang C."/>
            <person name="Zhu J.K."/>
            <person name="Oliver M.J."/>
            <person name="He Y."/>
        </authorList>
    </citation>
    <scope>NUCLEOTIDE SEQUENCE [LARGE SCALE GENOMIC DNA]</scope>
    <source>
        <strain evidence="3">cv. XS01</strain>
    </source>
</reference>
<feature type="region of interest" description="Disordered" evidence="1">
    <location>
        <begin position="338"/>
        <end position="357"/>
    </location>
</feature>
<feature type="region of interest" description="Disordered" evidence="1">
    <location>
        <begin position="312"/>
        <end position="333"/>
    </location>
</feature>
<name>A0A2Z7CP21_9LAMI</name>
<proteinExistence type="predicted"/>
<evidence type="ECO:0008006" key="4">
    <source>
        <dbReference type="Google" id="ProtNLM"/>
    </source>
</evidence>
<evidence type="ECO:0000256" key="1">
    <source>
        <dbReference type="SAM" id="MobiDB-lite"/>
    </source>
</evidence>
<organism evidence="2 3">
    <name type="scientific">Dorcoceras hygrometricum</name>
    <dbReference type="NCBI Taxonomy" id="472368"/>
    <lineage>
        <taxon>Eukaryota</taxon>
        <taxon>Viridiplantae</taxon>
        <taxon>Streptophyta</taxon>
        <taxon>Embryophyta</taxon>
        <taxon>Tracheophyta</taxon>
        <taxon>Spermatophyta</taxon>
        <taxon>Magnoliopsida</taxon>
        <taxon>eudicotyledons</taxon>
        <taxon>Gunneridae</taxon>
        <taxon>Pentapetalae</taxon>
        <taxon>asterids</taxon>
        <taxon>lamiids</taxon>
        <taxon>Lamiales</taxon>
        <taxon>Gesneriaceae</taxon>
        <taxon>Didymocarpoideae</taxon>
        <taxon>Trichosporeae</taxon>
        <taxon>Loxocarpinae</taxon>
        <taxon>Dorcoceras</taxon>
    </lineage>
</organism>
<accession>A0A2Z7CP21</accession>
<evidence type="ECO:0000313" key="3">
    <source>
        <dbReference type="Proteomes" id="UP000250235"/>
    </source>
</evidence>
<sequence>MASSLISSSHHIDFDSIFAIDDAGLVQMFESLIATGLKNFLGCPAVFYEADLIEFFENSSVRDGMVVSTIKGKAVEISEEVFAATFELPTEGLTEFSEVPKDLVFDARSLFSISKEKVSISCLKKEMKIEYRLLSDILAKTIYVKAGSFDAVTRERFMLMTAITFDVKVNWSRLLFDVLKEMVTPGSRHAKGYAIQICVLLKNIPGLELGESQAFPLPRVLNEKTVHRYFVINEKVGGEEITDSPKLKITPAKKAMSLKRPAVDTAVAPMVKKKRTTKDAPVEQSPVPKRKIQKRKRRLFLETDDEINVEKKSAVENLDEQVGGPADDSIDEGTAIGNVASVDDPESSEKEPLDEPVAGQQEVVPVVEASTDDPDVIIEQVLNQLDSVATTDGEDQPAETAEERQWFNLLYEDIMAQLDAERPVVTASDTDEEMEQVDVFTEINTAGRIVGTDTDAETMDFGTDEAMSLEDIILSIPVDVPLPSAGMEITKITMGKEIKIPGVDERTWHLASLPQIKVDDKGKELLKQKDPIKGRPHLEHYSLICADIDLLVKLRAQIGVAPLPPAIAFGKAAIARSYISDLHLFVLVELKEQAIAHGFTWTKTCCSKIFEGHTRDRGAVIARNNTSTPSKCWIRTMIRVDGVWAVEPCADHWVKIPRPVVLIEVHRQCSYVDTLPTVSEFFKIMTKRWEDVCLEVVEFCVSRKLIPVASIDLCRSLPVAQPVFSVAPRQPTVLALRISQFCTVFLDYSLFCRLPTVDITSFVASIASERTVLRSVQILSSSAVSPHIPSVASTDFVAQRIPLVLDQHSFSSSSSDASMHFDDHDSANTAFSRPVAATPDVTEELAQLQASIDQISARDGDGKLKDILLMHLHDIEQRLTARLDDQDRVLGALRKDSRSQKKLLSLDIESSQKQ</sequence>
<dbReference type="AlphaFoldDB" id="A0A2Z7CP21"/>
<feature type="region of interest" description="Disordered" evidence="1">
    <location>
        <begin position="272"/>
        <end position="296"/>
    </location>
</feature>
<dbReference type="EMBL" id="KQ993808">
    <property type="protein sequence ID" value="KZV48831.1"/>
    <property type="molecule type" value="Genomic_DNA"/>
</dbReference>
<dbReference type="Proteomes" id="UP000250235">
    <property type="component" value="Unassembled WGS sequence"/>
</dbReference>
<gene>
    <name evidence="2" type="ORF">F511_15480</name>
</gene>
<keyword evidence="3" id="KW-1185">Reference proteome</keyword>
<evidence type="ECO:0000313" key="2">
    <source>
        <dbReference type="EMBL" id="KZV48831.1"/>
    </source>
</evidence>
<protein>
    <recommendedName>
        <fullName evidence="4">Dystroglycan-like</fullName>
    </recommendedName>
</protein>